<keyword evidence="6 7" id="KW-0472">Membrane</keyword>
<dbReference type="AlphaFoldDB" id="A0A5J5IDW7"/>
<feature type="transmembrane region" description="Helical" evidence="7">
    <location>
        <begin position="16"/>
        <end position="35"/>
    </location>
</feature>
<dbReference type="Proteomes" id="UP000326903">
    <property type="component" value="Unassembled WGS sequence"/>
</dbReference>
<dbReference type="GO" id="GO:0004252">
    <property type="term" value="F:serine-type endopeptidase activity"/>
    <property type="evidence" value="ECO:0007669"/>
    <property type="project" value="InterPro"/>
</dbReference>
<feature type="transmembrane region" description="Helical" evidence="7">
    <location>
        <begin position="216"/>
        <end position="235"/>
    </location>
</feature>
<evidence type="ECO:0000259" key="8">
    <source>
        <dbReference type="Pfam" id="PF01694"/>
    </source>
</evidence>
<dbReference type="PANTHER" id="PTHR43731:SF14">
    <property type="entry name" value="PRESENILIN-ASSOCIATED RHOMBOID-LIKE PROTEIN, MITOCHONDRIAL"/>
    <property type="match status" value="1"/>
</dbReference>
<keyword evidence="10" id="KW-1185">Reference proteome</keyword>
<feature type="domain" description="Peptidase S54 rhomboid" evidence="8">
    <location>
        <begin position="87"/>
        <end position="236"/>
    </location>
</feature>
<comment type="subcellular location">
    <subcellularLocation>
        <location evidence="1">Membrane</location>
        <topology evidence="1">Multi-pass membrane protein</topology>
    </subcellularLocation>
</comment>
<evidence type="ECO:0000256" key="3">
    <source>
        <dbReference type="ARBA" id="ARBA00022692"/>
    </source>
</evidence>
<protein>
    <submittedName>
        <fullName evidence="9">Rhomboid family intramembrane serine protease</fullName>
    </submittedName>
</protein>
<evidence type="ECO:0000256" key="4">
    <source>
        <dbReference type="ARBA" id="ARBA00022801"/>
    </source>
</evidence>
<keyword evidence="9" id="KW-0645">Protease</keyword>
<dbReference type="SUPFAM" id="SSF144091">
    <property type="entry name" value="Rhomboid-like"/>
    <property type="match status" value="1"/>
</dbReference>
<feature type="transmembrane region" description="Helical" evidence="7">
    <location>
        <begin position="181"/>
        <end position="204"/>
    </location>
</feature>
<evidence type="ECO:0000256" key="7">
    <source>
        <dbReference type="SAM" id="Phobius"/>
    </source>
</evidence>
<name>A0A5J5IDW7_9BACT</name>
<proteinExistence type="inferred from homology"/>
<evidence type="ECO:0000313" key="9">
    <source>
        <dbReference type="EMBL" id="KAA9037608.1"/>
    </source>
</evidence>
<dbReference type="GO" id="GO:0006508">
    <property type="term" value="P:proteolysis"/>
    <property type="evidence" value="ECO:0007669"/>
    <property type="project" value="UniProtKB-KW"/>
</dbReference>
<dbReference type="InterPro" id="IPR022764">
    <property type="entry name" value="Peptidase_S54_rhomboid_dom"/>
</dbReference>
<comment type="caution">
    <text evidence="9">The sequence shown here is derived from an EMBL/GenBank/DDBJ whole genome shotgun (WGS) entry which is preliminary data.</text>
</comment>
<evidence type="ECO:0000256" key="2">
    <source>
        <dbReference type="ARBA" id="ARBA00009045"/>
    </source>
</evidence>
<feature type="transmembrane region" description="Helical" evidence="7">
    <location>
        <begin position="153"/>
        <end position="174"/>
    </location>
</feature>
<dbReference type="GO" id="GO:0016020">
    <property type="term" value="C:membrane"/>
    <property type="evidence" value="ECO:0007669"/>
    <property type="project" value="UniProtKB-SubCell"/>
</dbReference>
<feature type="transmembrane region" description="Helical" evidence="7">
    <location>
        <begin position="86"/>
        <end position="112"/>
    </location>
</feature>
<dbReference type="Gene3D" id="1.20.1540.10">
    <property type="entry name" value="Rhomboid-like"/>
    <property type="match status" value="1"/>
</dbReference>
<keyword evidence="3 7" id="KW-0812">Transmembrane</keyword>
<evidence type="ECO:0000256" key="6">
    <source>
        <dbReference type="ARBA" id="ARBA00023136"/>
    </source>
</evidence>
<reference evidence="9 10" key="1">
    <citation type="submission" date="2019-09" db="EMBL/GenBank/DDBJ databases">
        <title>Draft genome sequence of Ginsengibacter sp. BR5-29.</title>
        <authorList>
            <person name="Im W.-T."/>
        </authorList>
    </citation>
    <scope>NUCLEOTIDE SEQUENCE [LARGE SCALE GENOMIC DNA]</scope>
    <source>
        <strain evidence="9 10">BR5-29</strain>
    </source>
</reference>
<evidence type="ECO:0000313" key="10">
    <source>
        <dbReference type="Proteomes" id="UP000326903"/>
    </source>
</evidence>
<keyword evidence="4" id="KW-0378">Hydrolase</keyword>
<gene>
    <name evidence="9" type="ORF">FW778_16065</name>
</gene>
<keyword evidence="5 7" id="KW-1133">Transmembrane helix</keyword>
<comment type="similarity">
    <text evidence="2">Belongs to the peptidase S54 family.</text>
</comment>
<dbReference type="PANTHER" id="PTHR43731">
    <property type="entry name" value="RHOMBOID PROTEASE"/>
    <property type="match status" value="1"/>
</dbReference>
<evidence type="ECO:0000256" key="1">
    <source>
        <dbReference type="ARBA" id="ARBA00004141"/>
    </source>
</evidence>
<evidence type="ECO:0000256" key="5">
    <source>
        <dbReference type="ARBA" id="ARBA00022989"/>
    </source>
</evidence>
<dbReference type="InterPro" id="IPR050925">
    <property type="entry name" value="Rhomboid_protease_S54"/>
</dbReference>
<dbReference type="EMBL" id="VYQF01000005">
    <property type="protein sequence ID" value="KAA9037608.1"/>
    <property type="molecule type" value="Genomic_DNA"/>
</dbReference>
<dbReference type="InterPro" id="IPR035952">
    <property type="entry name" value="Rhomboid-like_sf"/>
</dbReference>
<feature type="transmembrane region" description="Helical" evidence="7">
    <location>
        <begin position="124"/>
        <end position="147"/>
    </location>
</feature>
<organism evidence="9 10">
    <name type="scientific">Ginsengibacter hankyongi</name>
    <dbReference type="NCBI Taxonomy" id="2607284"/>
    <lineage>
        <taxon>Bacteria</taxon>
        <taxon>Pseudomonadati</taxon>
        <taxon>Bacteroidota</taxon>
        <taxon>Chitinophagia</taxon>
        <taxon>Chitinophagales</taxon>
        <taxon>Chitinophagaceae</taxon>
        <taxon>Ginsengibacter</taxon>
    </lineage>
</organism>
<accession>A0A5J5IDW7</accession>
<dbReference type="RefSeq" id="WP_150415843.1">
    <property type="nucleotide sequence ID" value="NZ_VYQF01000005.1"/>
</dbReference>
<sequence>MIPLFDDDSDRRTFPVVNYFFIAINIYVFIMYQAFGHNLGFTYSFATVPGEILTGHDLVSAATYAYDPATGQQIVSPGLGITPIPVWFTLITSMFLHGGLAHLAGNMLYLWIFGDNLEDKMGHVNYFFFYLLCGVIASLTHVLSSFLFGENLLTPSIGASGAISAVMGGYLLLFPTRRVTVLLLIFFVTVPAFVVLGLWILLQVASGTGYLGSSEVTGIAYAAHIGGFFAGMLLVKKFIPERRL</sequence>
<dbReference type="Pfam" id="PF01694">
    <property type="entry name" value="Rhomboid"/>
    <property type="match status" value="1"/>
</dbReference>